<keyword evidence="2" id="KW-0489">Methyltransferase</keyword>
<keyword evidence="9" id="KW-1185">Reference proteome</keyword>
<reference evidence="8 9" key="1">
    <citation type="submission" date="2016-10" db="EMBL/GenBank/DDBJ databases">
        <authorList>
            <person name="de Groot N.N."/>
        </authorList>
    </citation>
    <scope>NUCLEOTIDE SEQUENCE [LARGE SCALE GENOMIC DNA]</scope>
    <source>
        <strain evidence="8 9">ATCC 43154</strain>
    </source>
</reference>
<dbReference type="AlphaFoldDB" id="A0A1I4N2G6"/>
<evidence type="ECO:0000256" key="4">
    <source>
        <dbReference type="ARBA" id="ARBA00022691"/>
    </source>
</evidence>
<evidence type="ECO:0000256" key="1">
    <source>
        <dbReference type="ARBA" id="ARBA00010815"/>
    </source>
</evidence>
<evidence type="ECO:0000256" key="2">
    <source>
        <dbReference type="ARBA" id="ARBA00022603"/>
    </source>
</evidence>
<gene>
    <name evidence="8" type="ORF">SAMN02982985_02717</name>
</gene>
<dbReference type="EMBL" id="FOTW01000012">
    <property type="protein sequence ID" value="SFM09516.1"/>
    <property type="molecule type" value="Genomic_DNA"/>
</dbReference>
<name>A0A1I4N2G6_9BURK</name>
<feature type="active site" evidence="6">
    <location>
        <position position="401"/>
    </location>
</feature>
<feature type="region of interest" description="Disordered" evidence="7">
    <location>
        <begin position="1"/>
        <end position="30"/>
    </location>
</feature>
<dbReference type="STRING" id="758825.SAMN02982985_02717"/>
<evidence type="ECO:0000256" key="5">
    <source>
        <dbReference type="ARBA" id="ARBA00023098"/>
    </source>
</evidence>
<dbReference type="InterPro" id="IPR029063">
    <property type="entry name" value="SAM-dependent_MTases_sf"/>
</dbReference>
<dbReference type="PANTHER" id="PTHR43667">
    <property type="entry name" value="CYCLOPROPANE-FATTY-ACYL-PHOSPHOLIPID SYNTHASE"/>
    <property type="match status" value="1"/>
</dbReference>
<dbReference type="GO" id="GO:0008168">
    <property type="term" value="F:methyltransferase activity"/>
    <property type="evidence" value="ECO:0007669"/>
    <property type="project" value="UniProtKB-KW"/>
</dbReference>
<protein>
    <submittedName>
        <fullName evidence="8">Cyclopropane-fatty-acyl-phospholipid synthase</fullName>
    </submittedName>
</protein>
<evidence type="ECO:0000256" key="6">
    <source>
        <dbReference type="PIRSR" id="PIRSR003085-1"/>
    </source>
</evidence>
<dbReference type="OrthoDB" id="9782855at2"/>
<proteinExistence type="inferred from homology"/>
<evidence type="ECO:0000313" key="9">
    <source>
        <dbReference type="Proteomes" id="UP000199470"/>
    </source>
</evidence>
<dbReference type="InterPro" id="IPR003333">
    <property type="entry name" value="CMAS"/>
</dbReference>
<evidence type="ECO:0000313" key="8">
    <source>
        <dbReference type="EMBL" id="SFM09516.1"/>
    </source>
</evidence>
<dbReference type="SUPFAM" id="SSF53335">
    <property type="entry name" value="S-adenosyl-L-methionine-dependent methyltransferases"/>
    <property type="match status" value="1"/>
</dbReference>
<sequence length="420" mass="46289">MSTESLPTPAAAVHPRRPAAAPPAPAEQAGGVPPAARLILTMLGGLRHGALLLTTPDGVCRRYGDASFPVALELRNWAPCGAALRAGDIGFAESFIAGDWRSDNLPGLIELLVRNRAQIEAAVYGSWWGSLLYRLKHLLHRNSRAGSRKNIHAHYDIGNDFYRLWLDRGMSYSSALFVAGNDGDLEQAQLAKYRRVVAQLALAKGASVLEIGCGWGGFAETAAREARVHVTGLTLSAEQLAYARARLEAAGLAHAADLRLCDYRDSDGRYDAIASIEMFEAVGERYWPDYFACLARNLKPGGRACIQTIVIDDALFERYRKGSDFIQQYIFPGGMLPSPSAFRAQAARHGLQVVDEFRFGPDYAATLLLWREAFKRQHEAIEAQGFDQRFMLTWEFYLAYCEAAFRAGSTDVVQFTLLKP</sequence>
<keyword evidence="3" id="KW-0808">Transferase</keyword>
<dbReference type="InterPro" id="IPR050723">
    <property type="entry name" value="CFA/CMAS"/>
</dbReference>
<dbReference type="CDD" id="cd02440">
    <property type="entry name" value="AdoMet_MTases"/>
    <property type="match status" value="1"/>
</dbReference>
<keyword evidence="4" id="KW-0949">S-adenosyl-L-methionine</keyword>
<dbReference type="GO" id="GO:0032259">
    <property type="term" value="P:methylation"/>
    <property type="evidence" value="ECO:0007669"/>
    <property type="project" value="UniProtKB-KW"/>
</dbReference>
<dbReference type="RefSeq" id="WP_093388230.1">
    <property type="nucleotide sequence ID" value="NZ_FOTW01000012.1"/>
</dbReference>
<dbReference type="PIRSF" id="PIRSF003085">
    <property type="entry name" value="CMAS"/>
    <property type="match status" value="1"/>
</dbReference>
<evidence type="ECO:0000256" key="3">
    <source>
        <dbReference type="ARBA" id="ARBA00022679"/>
    </source>
</evidence>
<dbReference type="Pfam" id="PF02353">
    <property type="entry name" value="CMAS"/>
    <property type="match status" value="1"/>
</dbReference>
<dbReference type="GO" id="GO:0008610">
    <property type="term" value="P:lipid biosynthetic process"/>
    <property type="evidence" value="ECO:0007669"/>
    <property type="project" value="InterPro"/>
</dbReference>
<comment type="similarity">
    <text evidence="1">Belongs to the CFA/CMAS family.</text>
</comment>
<dbReference type="Proteomes" id="UP000199470">
    <property type="component" value="Unassembled WGS sequence"/>
</dbReference>
<keyword evidence="5" id="KW-0443">Lipid metabolism</keyword>
<dbReference type="Gene3D" id="3.40.50.150">
    <property type="entry name" value="Vaccinia Virus protein VP39"/>
    <property type="match status" value="1"/>
</dbReference>
<evidence type="ECO:0000256" key="7">
    <source>
        <dbReference type="SAM" id="MobiDB-lite"/>
    </source>
</evidence>
<organism evidence="8 9">
    <name type="scientific">Rugamonas rubra</name>
    <dbReference type="NCBI Taxonomy" id="758825"/>
    <lineage>
        <taxon>Bacteria</taxon>
        <taxon>Pseudomonadati</taxon>
        <taxon>Pseudomonadota</taxon>
        <taxon>Betaproteobacteria</taxon>
        <taxon>Burkholderiales</taxon>
        <taxon>Oxalobacteraceae</taxon>
        <taxon>Telluria group</taxon>
        <taxon>Rugamonas</taxon>
    </lineage>
</organism>
<dbReference type="PANTHER" id="PTHR43667:SF2">
    <property type="entry name" value="FATTY ACID C-METHYL TRANSFERASE"/>
    <property type="match status" value="1"/>
</dbReference>
<accession>A0A1I4N2G6</accession>